<dbReference type="GO" id="GO:0044284">
    <property type="term" value="C:mitochondrial crista junction"/>
    <property type="evidence" value="ECO:0007669"/>
    <property type="project" value="TreeGrafter"/>
</dbReference>
<gene>
    <name evidence="4" type="ORF">RHOBADRAFT_47304</name>
</gene>
<dbReference type="OrthoDB" id="2399148at2759"/>
<reference evidence="4 5" key="1">
    <citation type="journal article" date="2015" name="Front. Microbiol.">
        <title>Genome sequence of the plant growth promoting endophytic yeast Rhodotorula graminis WP1.</title>
        <authorList>
            <person name="Firrincieli A."/>
            <person name="Otillar R."/>
            <person name="Salamov A."/>
            <person name="Schmutz J."/>
            <person name="Khan Z."/>
            <person name="Redman R.S."/>
            <person name="Fleck N.D."/>
            <person name="Lindquist E."/>
            <person name="Grigoriev I.V."/>
            <person name="Doty S.L."/>
        </authorList>
    </citation>
    <scope>NUCLEOTIDE SEQUENCE [LARGE SCALE GENOMIC DNA]</scope>
    <source>
        <strain evidence="4 5">WP1</strain>
    </source>
</reference>
<feature type="signal peptide" evidence="3">
    <location>
        <begin position="1"/>
        <end position="16"/>
    </location>
</feature>
<feature type="region of interest" description="Disordered" evidence="2">
    <location>
        <begin position="32"/>
        <end position="63"/>
    </location>
</feature>
<dbReference type="OMA" id="YFLPNSW"/>
<evidence type="ECO:0000256" key="2">
    <source>
        <dbReference type="SAM" id="MobiDB-lite"/>
    </source>
</evidence>
<dbReference type="Proteomes" id="UP000053890">
    <property type="component" value="Unassembled WGS sequence"/>
</dbReference>
<protein>
    <recommendedName>
        <fullName evidence="1">MICOS complex subunit</fullName>
    </recommendedName>
</protein>
<dbReference type="RefSeq" id="XP_018267901.1">
    <property type="nucleotide sequence ID" value="XM_018414962.1"/>
</dbReference>
<evidence type="ECO:0000313" key="5">
    <source>
        <dbReference type="Proteomes" id="UP000053890"/>
    </source>
</evidence>
<organism evidence="4 5">
    <name type="scientific">Rhodotorula graminis (strain WP1)</name>
    <dbReference type="NCBI Taxonomy" id="578459"/>
    <lineage>
        <taxon>Eukaryota</taxon>
        <taxon>Fungi</taxon>
        <taxon>Dikarya</taxon>
        <taxon>Basidiomycota</taxon>
        <taxon>Pucciniomycotina</taxon>
        <taxon>Microbotryomycetes</taxon>
        <taxon>Sporidiobolales</taxon>
        <taxon>Sporidiobolaceae</taxon>
        <taxon>Rhodotorula</taxon>
    </lineage>
</organism>
<comment type="subunit">
    <text evidence="1">Component of the mitochondrial contact site and cristae organizing system (MICOS) complex.</text>
</comment>
<keyword evidence="1" id="KW-0496">Mitochondrion</keyword>
<dbReference type="PANTHER" id="PTHR28268:SF1">
    <property type="entry name" value="MICOS SUBUNIT MIC26"/>
    <property type="match status" value="1"/>
</dbReference>
<dbReference type="Pfam" id="PF09769">
    <property type="entry name" value="ApoO"/>
    <property type="match status" value="1"/>
</dbReference>
<keyword evidence="1" id="KW-0999">Mitochondrion inner membrane</keyword>
<accession>A0A0P9GWQ0</accession>
<dbReference type="InterPro" id="IPR019166">
    <property type="entry name" value="MIC26/MIC27"/>
</dbReference>
<comment type="subcellular location">
    <subcellularLocation>
        <location evidence="1">Mitochondrion inner membrane</location>
    </subcellularLocation>
</comment>
<feature type="compositionally biased region" description="Low complexity" evidence="2">
    <location>
        <begin position="36"/>
        <end position="50"/>
    </location>
</feature>
<keyword evidence="1" id="KW-0472">Membrane</keyword>
<dbReference type="InterPro" id="IPR033181">
    <property type="entry name" value="Mic26_fungi"/>
</dbReference>
<dbReference type="GeneID" id="28975410"/>
<feature type="chain" id="PRO_5006158114" description="MICOS complex subunit" evidence="3">
    <location>
        <begin position="17"/>
        <end position="206"/>
    </location>
</feature>
<dbReference type="GO" id="GO:0042407">
    <property type="term" value="P:cristae formation"/>
    <property type="evidence" value="ECO:0007669"/>
    <property type="project" value="InterPro"/>
</dbReference>
<comment type="function">
    <text evidence="1">Component of the MICOS complex, a large protein complex of the mitochondrial inner membrane that plays crucial roles in the maintenance of crista junctions, inner membrane architecture, and formation of contact sites to the outer membrane.</text>
</comment>
<dbReference type="AlphaFoldDB" id="A0A0P9GWQ0"/>
<proteinExistence type="predicted"/>
<dbReference type="STRING" id="578459.A0A0P9GWQ0"/>
<evidence type="ECO:0000313" key="4">
    <source>
        <dbReference type="EMBL" id="KPV71852.1"/>
    </source>
</evidence>
<dbReference type="EMBL" id="KQ474090">
    <property type="protein sequence ID" value="KPV71852.1"/>
    <property type="molecule type" value="Genomic_DNA"/>
</dbReference>
<evidence type="ECO:0000256" key="3">
    <source>
        <dbReference type="SAM" id="SignalP"/>
    </source>
</evidence>
<dbReference type="GO" id="GO:0061617">
    <property type="term" value="C:MICOS complex"/>
    <property type="evidence" value="ECO:0007669"/>
    <property type="project" value="UniProtKB-UniRule"/>
</dbReference>
<sequence length="206" mass="22101">MGILFKLVASSAAVAGAGLYLAPDLAHQQLAHATGRTAPAPSSSSTSSPRPADPETLSLYDSPPQPALLVPVKSPLQDEVALARSHAQMALDRAAHATHDLRETLVGYERHAEVALKSVISDKDQLNPNAFYVAVATLAGSIVGRNRILLRLSLPPLFLLGSTAYFLPNSWDKIVPRLGLSDDWKYANARAKVRDAKHKVEDKVKA</sequence>
<evidence type="ECO:0000256" key="1">
    <source>
        <dbReference type="RuleBase" id="RU363021"/>
    </source>
</evidence>
<keyword evidence="5" id="KW-1185">Reference proteome</keyword>
<name>A0A0P9GWQ0_RHOGW</name>
<dbReference type="PANTHER" id="PTHR28268">
    <property type="entry name" value="MICOS SUBUNIT MIC26"/>
    <property type="match status" value="1"/>
</dbReference>
<keyword evidence="3" id="KW-0732">Signal</keyword>